<evidence type="ECO:0000256" key="3">
    <source>
        <dbReference type="ARBA" id="ARBA00022490"/>
    </source>
</evidence>
<evidence type="ECO:0000256" key="13">
    <source>
        <dbReference type="ARBA" id="ARBA00057883"/>
    </source>
</evidence>
<evidence type="ECO:0000256" key="6">
    <source>
        <dbReference type="ARBA" id="ARBA00023056"/>
    </source>
</evidence>
<keyword evidence="4" id="KW-0808">Transferase</keyword>
<comment type="catalytic activity">
    <reaction evidence="11">
        <text>[1,4-alpha-D-glucosyl](n)-L-tyrosyl-[glycogenin] + UDP-alpha-D-glucose = [1,4-alpha-D-glucosyl](n+1)-L-tyrosyl-[glycogenin] + UDP + H(+)</text>
        <dbReference type="Rhea" id="RHEA:56560"/>
        <dbReference type="Rhea" id="RHEA-COMP:14606"/>
        <dbReference type="Rhea" id="RHEA-COMP:14607"/>
        <dbReference type="ChEBI" id="CHEBI:15378"/>
        <dbReference type="ChEBI" id="CHEBI:58223"/>
        <dbReference type="ChEBI" id="CHEBI:58885"/>
        <dbReference type="ChEBI" id="CHEBI:140574"/>
        <dbReference type="EC" id="2.4.1.186"/>
    </reaction>
</comment>
<protein>
    <recommendedName>
        <fullName evidence="10">glycogenin glucosyltransferase</fullName>
        <ecNumber evidence="10">2.4.1.186</ecNumber>
    </recommendedName>
</protein>
<dbReference type="SUPFAM" id="SSF53448">
    <property type="entry name" value="Nucleotide-diphospho-sugar transferases"/>
    <property type="match status" value="1"/>
</dbReference>
<dbReference type="CDD" id="cd02537">
    <property type="entry name" value="GT8_Glycogenin"/>
    <property type="match status" value="1"/>
</dbReference>
<sequence length="421" mass="47933">MLSEAFVTLVTNDGYALRALVLAQSIRQVGTKRNLVVMISKHLSNSLRKILEINFDEVVLVDEFDSNDTKHLSLLSRPELGITFTKINCWLLEQYSKCVFLDSDCVVFRQIDDLFEREELSAVPDAETFRKLMKYASEKDASFDGGDQGLLHEFFSSWGSSDISRRLPFVYNVTSNAFYSYLPAATRFRNDIRIIRFAGNLYGQNDIQREFLLSWWRIMYQRVWPQLSKFNQGEPIDSLDHNSLSTTQIIETGSVEHRRAWESGHIDYSDRDSFSNIQQQIERNLSHLSPEYHPSQQRLKISEKPTSILKKSTKEITTTNLNENIQSLVGLNISNGNKSKRSEHESNETVKSTIATAYTQDTGEFTGPTVVSKMIRESFASPSGNIANIKSNQQNANDETSIQSAISSPATITHNEKIMKK</sequence>
<evidence type="ECO:0000256" key="4">
    <source>
        <dbReference type="ARBA" id="ARBA00022679"/>
    </source>
</evidence>
<comment type="catalytic activity">
    <reaction evidence="12">
        <text>L-tyrosyl-[glycogenin] + UDP-alpha-D-glucose = alpha-D-glucosyl-L-tyrosyl-[glycogenin] + UDP + H(+)</text>
        <dbReference type="Rhea" id="RHEA:23360"/>
        <dbReference type="Rhea" id="RHEA-COMP:14604"/>
        <dbReference type="Rhea" id="RHEA-COMP:14605"/>
        <dbReference type="ChEBI" id="CHEBI:15378"/>
        <dbReference type="ChEBI" id="CHEBI:46858"/>
        <dbReference type="ChEBI" id="CHEBI:58223"/>
        <dbReference type="ChEBI" id="CHEBI:58885"/>
        <dbReference type="ChEBI" id="CHEBI:140573"/>
        <dbReference type="EC" id="2.4.1.186"/>
    </reaction>
</comment>
<evidence type="ECO:0000256" key="10">
    <source>
        <dbReference type="ARBA" id="ARBA00038934"/>
    </source>
</evidence>
<dbReference type="EMBL" id="CAJOBF010004911">
    <property type="protein sequence ID" value="CAF4157187.1"/>
    <property type="molecule type" value="Genomic_DNA"/>
</dbReference>
<proteinExistence type="inferred from homology"/>
<organism evidence="16 17">
    <name type="scientific">Rotaria magnacalcarata</name>
    <dbReference type="NCBI Taxonomy" id="392030"/>
    <lineage>
        <taxon>Eukaryota</taxon>
        <taxon>Metazoa</taxon>
        <taxon>Spiralia</taxon>
        <taxon>Gnathifera</taxon>
        <taxon>Rotifera</taxon>
        <taxon>Eurotatoria</taxon>
        <taxon>Bdelloidea</taxon>
        <taxon>Philodinida</taxon>
        <taxon>Philodinidae</taxon>
        <taxon>Rotaria</taxon>
    </lineage>
</organism>
<evidence type="ECO:0000256" key="1">
    <source>
        <dbReference type="ARBA" id="ARBA00001936"/>
    </source>
</evidence>
<comment type="similarity">
    <text evidence="9">Belongs to the glycosyltransferase 8 family. Glycogenin subfamily.</text>
</comment>
<comment type="subcellular location">
    <subcellularLocation>
        <location evidence="2">Cytoplasm</location>
    </subcellularLocation>
</comment>
<evidence type="ECO:0000313" key="16">
    <source>
        <dbReference type="EMBL" id="CAF4157187.1"/>
    </source>
</evidence>
<dbReference type="AlphaFoldDB" id="A0A819Z2F3"/>
<evidence type="ECO:0000256" key="12">
    <source>
        <dbReference type="ARBA" id="ARBA00052293"/>
    </source>
</evidence>
<dbReference type="EC" id="2.4.1.186" evidence="10"/>
<evidence type="ECO:0000256" key="8">
    <source>
        <dbReference type="ARBA" id="ARBA00023211"/>
    </source>
</evidence>
<keyword evidence="6" id="KW-0320">Glycogen biosynthesis</keyword>
<dbReference type="PANTHER" id="PTHR11183">
    <property type="entry name" value="GLYCOGENIN SUBFAMILY MEMBER"/>
    <property type="match status" value="1"/>
</dbReference>
<keyword evidence="8" id="KW-0464">Manganese</keyword>
<dbReference type="InterPro" id="IPR029044">
    <property type="entry name" value="Nucleotide-diphossugar_trans"/>
</dbReference>
<gene>
    <name evidence="15" type="ORF">OVN521_LOCUS20240</name>
    <name evidence="16" type="ORF">UXM345_LOCUS25472</name>
    <name evidence="14" type="ORF">WKI299_LOCUS22037</name>
</gene>
<dbReference type="GO" id="GO:0005737">
    <property type="term" value="C:cytoplasm"/>
    <property type="evidence" value="ECO:0007669"/>
    <property type="project" value="UniProtKB-SubCell"/>
</dbReference>
<evidence type="ECO:0000256" key="7">
    <source>
        <dbReference type="ARBA" id="ARBA00023180"/>
    </source>
</evidence>
<comment type="cofactor">
    <cofactor evidence="1">
        <name>Mn(2+)</name>
        <dbReference type="ChEBI" id="CHEBI:29035"/>
    </cofactor>
</comment>
<dbReference type="FunFam" id="3.90.550.10:FF:000092">
    <property type="entry name" value="Glycogenin 2"/>
    <property type="match status" value="1"/>
</dbReference>
<reference evidence="16" key="1">
    <citation type="submission" date="2021-02" db="EMBL/GenBank/DDBJ databases">
        <authorList>
            <person name="Nowell W R."/>
        </authorList>
    </citation>
    <scope>NUCLEOTIDE SEQUENCE</scope>
</reference>
<dbReference type="Proteomes" id="UP000663842">
    <property type="component" value="Unassembled WGS sequence"/>
</dbReference>
<name>A0A819Z2F3_9BILA</name>
<evidence type="ECO:0000313" key="14">
    <source>
        <dbReference type="EMBL" id="CAF2109756.1"/>
    </source>
</evidence>
<evidence type="ECO:0000256" key="5">
    <source>
        <dbReference type="ARBA" id="ARBA00022723"/>
    </source>
</evidence>
<evidence type="ECO:0000313" key="18">
    <source>
        <dbReference type="Proteomes" id="UP000663866"/>
    </source>
</evidence>
<evidence type="ECO:0000313" key="17">
    <source>
        <dbReference type="Proteomes" id="UP000663842"/>
    </source>
</evidence>
<keyword evidence="5" id="KW-0479">Metal-binding</keyword>
<dbReference type="Proteomes" id="UP000663856">
    <property type="component" value="Unassembled WGS sequence"/>
</dbReference>
<evidence type="ECO:0000256" key="11">
    <source>
        <dbReference type="ARBA" id="ARBA00050886"/>
    </source>
</evidence>
<keyword evidence="7" id="KW-0325">Glycoprotein</keyword>
<evidence type="ECO:0000256" key="9">
    <source>
        <dbReference type="ARBA" id="ARBA00038162"/>
    </source>
</evidence>
<dbReference type="Pfam" id="PF01501">
    <property type="entry name" value="Glyco_transf_8"/>
    <property type="match status" value="1"/>
</dbReference>
<keyword evidence="18" id="KW-1185">Reference proteome</keyword>
<accession>A0A819Z2F3</accession>
<dbReference type="GO" id="GO:0046872">
    <property type="term" value="F:metal ion binding"/>
    <property type="evidence" value="ECO:0007669"/>
    <property type="project" value="UniProtKB-KW"/>
</dbReference>
<dbReference type="EMBL" id="CAJNRF010009425">
    <property type="protein sequence ID" value="CAF2109756.1"/>
    <property type="molecule type" value="Genomic_DNA"/>
</dbReference>
<comment type="caution">
    <text evidence="16">The sequence shown here is derived from an EMBL/GenBank/DDBJ whole genome shotgun (WGS) entry which is preliminary data.</text>
</comment>
<dbReference type="GO" id="GO:0005978">
    <property type="term" value="P:glycogen biosynthetic process"/>
    <property type="evidence" value="ECO:0007669"/>
    <property type="project" value="UniProtKB-KW"/>
</dbReference>
<dbReference type="GO" id="GO:0008466">
    <property type="term" value="F:glycogenin glucosyltransferase activity"/>
    <property type="evidence" value="ECO:0007669"/>
    <property type="project" value="UniProtKB-EC"/>
</dbReference>
<comment type="function">
    <text evidence="13">Self-glucosylating initiator of glycogen synthesis. It catalyzes the formation of a short alpha (1,4)-glucosyl chain covalently attached via a glucose 1-O-tyrosyl linkage to internal tyrosine residues and these chains act as primers for the elongation reaction catalyzed by glycogen synthase.</text>
</comment>
<dbReference type="Gene3D" id="3.90.550.10">
    <property type="entry name" value="Spore Coat Polysaccharide Biosynthesis Protein SpsA, Chain A"/>
    <property type="match status" value="1"/>
</dbReference>
<evidence type="ECO:0000256" key="2">
    <source>
        <dbReference type="ARBA" id="ARBA00004496"/>
    </source>
</evidence>
<evidence type="ECO:0000313" key="15">
    <source>
        <dbReference type="EMBL" id="CAF4088940.1"/>
    </source>
</evidence>
<dbReference type="InterPro" id="IPR050587">
    <property type="entry name" value="GNT1/Glycosyltrans_8"/>
</dbReference>
<dbReference type="Proteomes" id="UP000663866">
    <property type="component" value="Unassembled WGS sequence"/>
</dbReference>
<dbReference type="EMBL" id="CAJOBG010003963">
    <property type="protein sequence ID" value="CAF4088940.1"/>
    <property type="molecule type" value="Genomic_DNA"/>
</dbReference>
<dbReference type="InterPro" id="IPR002495">
    <property type="entry name" value="Glyco_trans_8"/>
</dbReference>
<keyword evidence="3" id="KW-0963">Cytoplasm</keyword>